<dbReference type="InterPro" id="IPR000843">
    <property type="entry name" value="HTH_LacI"/>
</dbReference>
<comment type="caution">
    <text evidence="6">The sequence shown here is derived from an EMBL/GenBank/DDBJ whole genome shotgun (WGS) entry which is preliminary data.</text>
</comment>
<dbReference type="CDD" id="cd01392">
    <property type="entry name" value="HTH_LacI"/>
    <property type="match status" value="1"/>
</dbReference>
<dbReference type="Gene3D" id="1.10.260.40">
    <property type="entry name" value="lambda repressor-like DNA-binding domains"/>
    <property type="match status" value="1"/>
</dbReference>
<gene>
    <name evidence="6" type="ORF">GCM10023351_19970</name>
</gene>
<name>A0ABP9A8X8_9MICO</name>
<dbReference type="Proteomes" id="UP001501645">
    <property type="component" value="Unassembled WGS sequence"/>
</dbReference>
<evidence type="ECO:0000256" key="2">
    <source>
        <dbReference type="ARBA" id="ARBA00023125"/>
    </source>
</evidence>
<accession>A0ABP9A8X8</accession>
<dbReference type="PANTHER" id="PTHR30146:SF109">
    <property type="entry name" value="HTH-TYPE TRANSCRIPTIONAL REGULATOR GALS"/>
    <property type="match status" value="1"/>
</dbReference>
<dbReference type="PANTHER" id="PTHR30146">
    <property type="entry name" value="LACI-RELATED TRANSCRIPTIONAL REPRESSOR"/>
    <property type="match status" value="1"/>
</dbReference>
<keyword evidence="1" id="KW-0805">Transcription regulation</keyword>
<dbReference type="SUPFAM" id="SSF47413">
    <property type="entry name" value="lambda repressor-like DNA-binding domains"/>
    <property type="match status" value="1"/>
</dbReference>
<dbReference type="SMART" id="SM00354">
    <property type="entry name" value="HTH_LACI"/>
    <property type="match status" value="1"/>
</dbReference>
<evidence type="ECO:0000256" key="1">
    <source>
        <dbReference type="ARBA" id="ARBA00023015"/>
    </source>
</evidence>
<organism evidence="6 7">
    <name type="scientific">Microbacterium gilvum</name>
    <dbReference type="NCBI Taxonomy" id="1336204"/>
    <lineage>
        <taxon>Bacteria</taxon>
        <taxon>Bacillati</taxon>
        <taxon>Actinomycetota</taxon>
        <taxon>Actinomycetes</taxon>
        <taxon>Micrococcales</taxon>
        <taxon>Microbacteriaceae</taxon>
        <taxon>Microbacterium</taxon>
    </lineage>
</organism>
<dbReference type="EMBL" id="BAABKO010000003">
    <property type="protein sequence ID" value="GAA4775469.1"/>
    <property type="molecule type" value="Genomic_DNA"/>
</dbReference>
<protein>
    <submittedName>
        <fullName evidence="6">LacI family DNA-binding transcriptional regulator</fullName>
    </submittedName>
</protein>
<dbReference type="GO" id="GO:0003677">
    <property type="term" value="F:DNA binding"/>
    <property type="evidence" value="ECO:0007669"/>
    <property type="project" value="UniProtKB-KW"/>
</dbReference>
<keyword evidence="2 6" id="KW-0238">DNA-binding</keyword>
<keyword evidence="3" id="KW-0804">Transcription</keyword>
<dbReference type="InterPro" id="IPR028082">
    <property type="entry name" value="Peripla_BP_I"/>
</dbReference>
<dbReference type="InterPro" id="IPR046335">
    <property type="entry name" value="LacI/GalR-like_sensor"/>
</dbReference>
<keyword evidence="7" id="KW-1185">Reference proteome</keyword>
<reference evidence="7" key="1">
    <citation type="journal article" date="2019" name="Int. J. Syst. Evol. Microbiol.">
        <title>The Global Catalogue of Microorganisms (GCM) 10K type strain sequencing project: providing services to taxonomists for standard genome sequencing and annotation.</title>
        <authorList>
            <consortium name="The Broad Institute Genomics Platform"/>
            <consortium name="The Broad Institute Genome Sequencing Center for Infectious Disease"/>
            <person name="Wu L."/>
            <person name="Ma J."/>
        </authorList>
    </citation>
    <scope>NUCLEOTIDE SEQUENCE [LARGE SCALE GENOMIC DNA]</scope>
    <source>
        <strain evidence="7">JCM 18537</strain>
    </source>
</reference>
<evidence type="ECO:0000256" key="3">
    <source>
        <dbReference type="ARBA" id="ARBA00023163"/>
    </source>
</evidence>
<dbReference type="RefSeq" id="WP_345438684.1">
    <property type="nucleotide sequence ID" value="NZ_BAABKO010000003.1"/>
</dbReference>
<dbReference type="Gene3D" id="3.40.50.2300">
    <property type="match status" value="2"/>
</dbReference>
<feature type="domain" description="HTH lacI-type" evidence="5">
    <location>
        <begin position="7"/>
        <end position="61"/>
    </location>
</feature>
<sequence>MASQRSVTMADVAARAGVSRSLVSLVVRGSPLVSDARRAAVAAAIDELGYRHNQIASRLAAKSTRTLGLLLFDLHNPAYADLHDGVVEVAEAAGYEVLLVAGSRDGAREQAVLERLVTLQVDGLMVAGYVGSAADLLRTARGLPVVVANRRIDADGVDSVVSDDAEGATIAVEHLIALGHRRIAHVSSPHGNPYQLRRRGYEAAMRAHGLEPWVVEGDLAATGGRAAVAAWGEGEALPTAVFAHNDLSAVGAMSALAERGVGVPGDVSLVGYDNTDLSALPSIGLTTLEQHAREQGRMAVRMLLERVAEPGIAARAVVIPPVLVERSTTAPPRGATRRGRLDAEPLGAL</sequence>
<feature type="region of interest" description="Disordered" evidence="4">
    <location>
        <begin position="328"/>
        <end position="349"/>
    </location>
</feature>
<proteinExistence type="predicted"/>
<dbReference type="Pfam" id="PF13377">
    <property type="entry name" value="Peripla_BP_3"/>
    <property type="match status" value="1"/>
</dbReference>
<dbReference type="Pfam" id="PF00356">
    <property type="entry name" value="LacI"/>
    <property type="match status" value="1"/>
</dbReference>
<dbReference type="SUPFAM" id="SSF53822">
    <property type="entry name" value="Periplasmic binding protein-like I"/>
    <property type="match status" value="1"/>
</dbReference>
<evidence type="ECO:0000259" key="5">
    <source>
        <dbReference type="PROSITE" id="PS50932"/>
    </source>
</evidence>
<evidence type="ECO:0000256" key="4">
    <source>
        <dbReference type="SAM" id="MobiDB-lite"/>
    </source>
</evidence>
<dbReference type="InterPro" id="IPR010982">
    <property type="entry name" value="Lambda_DNA-bd_dom_sf"/>
</dbReference>
<evidence type="ECO:0000313" key="6">
    <source>
        <dbReference type="EMBL" id="GAA4775469.1"/>
    </source>
</evidence>
<dbReference type="PROSITE" id="PS50932">
    <property type="entry name" value="HTH_LACI_2"/>
    <property type="match status" value="1"/>
</dbReference>
<dbReference type="CDD" id="cd06267">
    <property type="entry name" value="PBP1_LacI_sugar_binding-like"/>
    <property type="match status" value="1"/>
</dbReference>
<evidence type="ECO:0000313" key="7">
    <source>
        <dbReference type="Proteomes" id="UP001501645"/>
    </source>
</evidence>